<reference evidence="1" key="3">
    <citation type="submission" date="2019-06" db="EMBL/GenBank/DDBJ databases">
        <authorList>
            <person name="Poynton C."/>
            <person name="Hasenbein S."/>
            <person name="Benoit J.B."/>
            <person name="Sepulveda M.S."/>
            <person name="Poelchau M.F."/>
            <person name="Murali S.C."/>
            <person name="Chen S."/>
            <person name="Glastad K.M."/>
            <person name="Werren J.H."/>
            <person name="Vineis J.H."/>
            <person name="Bowen J.L."/>
            <person name="Friedrich M."/>
            <person name="Jones J."/>
            <person name="Robertson H.M."/>
            <person name="Feyereisen R."/>
            <person name="Mechler-Hickson A."/>
            <person name="Mathers N."/>
            <person name="Lee C.E."/>
            <person name="Colbourne J.K."/>
            <person name="Biales A."/>
            <person name="Johnston J.S."/>
            <person name="Wellborn G.A."/>
            <person name="Rosendale A.J."/>
            <person name="Cridge A.G."/>
            <person name="Munoz-Torres M.C."/>
            <person name="Bain P.A."/>
            <person name="Manny A.R."/>
            <person name="Major K.M."/>
            <person name="Lambert F.N."/>
            <person name="Vulpe C.D."/>
            <person name="Tuck P."/>
            <person name="Blalock B.J."/>
            <person name="Lin Y.-Y."/>
            <person name="Smith M.E."/>
            <person name="Ochoa-Acuna H."/>
            <person name="Chen M.-J.M."/>
            <person name="Childers C.P."/>
            <person name="Qu J."/>
            <person name="Dugan S."/>
            <person name="Lee S.L."/>
            <person name="Chao H."/>
            <person name="Dinh H."/>
            <person name="Han Y."/>
            <person name="Doddapaneni H."/>
            <person name="Worley K.C."/>
            <person name="Muzny D.M."/>
            <person name="Gibbs R.A."/>
            <person name="Richards S."/>
        </authorList>
    </citation>
    <scope>NUCLEOTIDE SEQUENCE</scope>
    <source>
        <strain evidence="1">HAZT.00-mixed</strain>
        <tissue evidence="1">Whole organism</tissue>
    </source>
</reference>
<reference evidence="1" key="2">
    <citation type="journal article" date="2018" name="Environ. Sci. Technol.">
        <title>The Toxicogenome of Hyalella azteca: A Model for Sediment Ecotoxicology and Evolutionary Toxicology.</title>
        <authorList>
            <person name="Poynton H.C."/>
            <person name="Hasenbein S."/>
            <person name="Benoit J.B."/>
            <person name="Sepulveda M.S."/>
            <person name="Poelchau M.F."/>
            <person name="Hughes D.S.T."/>
            <person name="Murali S.C."/>
            <person name="Chen S."/>
            <person name="Glastad K.M."/>
            <person name="Goodisman M.A.D."/>
            <person name="Werren J.H."/>
            <person name="Vineis J.H."/>
            <person name="Bowen J.L."/>
            <person name="Friedrich M."/>
            <person name="Jones J."/>
            <person name="Robertson H.M."/>
            <person name="Feyereisen R."/>
            <person name="Mechler-Hickson A."/>
            <person name="Mathers N."/>
            <person name="Lee C.E."/>
            <person name="Colbourne J.K."/>
            <person name="Biales A."/>
            <person name="Johnston J.S."/>
            <person name="Wellborn G.A."/>
            <person name="Rosendale A.J."/>
            <person name="Cridge A.G."/>
            <person name="Munoz-Torres M.C."/>
            <person name="Bain P.A."/>
            <person name="Manny A.R."/>
            <person name="Major K.M."/>
            <person name="Lambert F.N."/>
            <person name="Vulpe C.D."/>
            <person name="Tuck P."/>
            <person name="Blalock B.J."/>
            <person name="Lin Y.Y."/>
            <person name="Smith M.E."/>
            <person name="Ochoa-Acuna H."/>
            <person name="Chen M.M."/>
            <person name="Childers C.P."/>
            <person name="Qu J."/>
            <person name="Dugan S."/>
            <person name="Lee S.L."/>
            <person name="Chao H."/>
            <person name="Dinh H."/>
            <person name="Han Y."/>
            <person name="Doddapaneni H."/>
            <person name="Worley K.C."/>
            <person name="Muzny D.M."/>
            <person name="Gibbs R.A."/>
            <person name="Richards S."/>
        </authorList>
    </citation>
    <scope>NUCLEOTIDE SEQUENCE</scope>
    <source>
        <strain evidence="1">HAZT.00-mixed</strain>
        <tissue evidence="1">Whole organism</tissue>
    </source>
</reference>
<dbReference type="EMBL" id="JQDR03011464">
    <property type="protein sequence ID" value="KAA0192709.1"/>
    <property type="molecule type" value="Genomic_DNA"/>
</dbReference>
<accession>A0A6A0GZC3</accession>
<dbReference type="AlphaFoldDB" id="A0A6A0GZC3"/>
<reference evidence="1" key="1">
    <citation type="submission" date="2014-08" db="EMBL/GenBank/DDBJ databases">
        <authorList>
            <person name="Murali S."/>
            <person name="Richards S."/>
            <person name="Bandaranaike D."/>
            <person name="Bellair M."/>
            <person name="Blankenburg K."/>
            <person name="Chao H."/>
            <person name="Dinh H."/>
            <person name="Doddapaneni H."/>
            <person name="Dugan-Rocha S."/>
            <person name="Elkadiri S."/>
            <person name="Gnanaolivu R."/>
            <person name="Hughes D."/>
            <person name="Lee S."/>
            <person name="Li M."/>
            <person name="Ming W."/>
            <person name="Munidasa M."/>
            <person name="Muniz J."/>
            <person name="Nguyen L."/>
            <person name="Osuji N."/>
            <person name="Pu L.-L."/>
            <person name="Puazo M."/>
            <person name="Skinner E."/>
            <person name="Qu C."/>
            <person name="Quiroz J."/>
            <person name="Raj R."/>
            <person name="Weissenberger G."/>
            <person name="Xin Y."/>
            <person name="Zou X."/>
            <person name="Han Y."/>
            <person name="Worley K."/>
            <person name="Muzny D."/>
            <person name="Gibbs R."/>
        </authorList>
    </citation>
    <scope>NUCLEOTIDE SEQUENCE</scope>
    <source>
        <strain evidence="1">HAZT.00-mixed</strain>
        <tissue evidence="1">Whole organism</tissue>
    </source>
</reference>
<proteinExistence type="predicted"/>
<protein>
    <submittedName>
        <fullName evidence="1">Uncharacterized protein</fullName>
    </submittedName>
</protein>
<dbReference type="Proteomes" id="UP000711488">
    <property type="component" value="Unassembled WGS sequence"/>
</dbReference>
<name>A0A6A0GZC3_HYAAZ</name>
<comment type="caution">
    <text evidence="1">The sequence shown here is derived from an EMBL/GenBank/DDBJ whole genome shotgun (WGS) entry which is preliminary data.</text>
</comment>
<gene>
    <name evidence="1" type="ORF">HAZT_HAZT000402</name>
</gene>
<sequence length="79" mass="9434">MKKARAKIQLEETACEKDLGVHMETSLKFPEHCQKGNRIRGHKYTIKRKSSRLEIRKHYFSLRVVDMWNILPEDVVPQR</sequence>
<organism evidence="1">
    <name type="scientific">Hyalella azteca</name>
    <name type="common">Amphipod</name>
    <dbReference type="NCBI Taxonomy" id="294128"/>
    <lineage>
        <taxon>Eukaryota</taxon>
        <taxon>Metazoa</taxon>
        <taxon>Ecdysozoa</taxon>
        <taxon>Arthropoda</taxon>
        <taxon>Crustacea</taxon>
        <taxon>Multicrustacea</taxon>
        <taxon>Malacostraca</taxon>
        <taxon>Eumalacostraca</taxon>
        <taxon>Peracarida</taxon>
        <taxon>Amphipoda</taxon>
        <taxon>Senticaudata</taxon>
        <taxon>Talitrida</taxon>
        <taxon>Talitroidea</taxon>
        <taxon>Hyalellidae</taxon>
        <taxon>Hyalella</taxon>
    </lineage>
</organism>
<evidence type="ECO:0000313" key="1">
    <source>
        <dbReference type="EMBL" id="KAA0192709.1"/>
    </source>
</evidence>